<feature type="transmembrane region" description="Helical" evidence="1">
    <location>
        <begin position="21"/>
        <end position="39"/>
    </location>
</feature>
<keyword evidence="1" id="KW-0472">Membrane</keyword>
<proteinExistence type="predicted"/>
<protein>
    <recommendedName>
        <fullName evidence="4">Tetratricopeptide repeat protein</fullName>
    </recommendedName>
</protein>
<gene>
    <name evidence="2" type="ORF">QU605_06480</name>
</gene>
<organism evidence="2 3">
    <name type="scientific">Robiginitalea aurantiaca</name>
    <dbReference type="NCBI Taxonomy" id="3056915"/>
    <lineage>
        <taxon>Bacteria</taxon>
        <taxon>Pseudomonadati</taxon>
        <taxon>Bacteroidota</taxon>
        <taxon>Flavobacteriia</taxon>
        <taxon>Flavobacteriales</taxon>
        <taxon>Flavobacteriaceae</taxon>
        <taxon>Robiginitalea</taxon>
    </lineage>
</organism>
<evidence type="ECO:0000256" key="1">
    <source>
        <dbReference type="SAM" id="Phobius"/>
    </source>
</evidence>
<keyword evidence="3" id="KW-1185">Reference proteome</keyword>
<accession>A0ABT7WDW6</accession>
<evidence type="ECO:0000313" key="2">
    <source>
        <dbReference type="EMBL" id="MDM9631106.1"/>
    </source>
</evidence>
<evidence type="ECO:0000313" key="3">
    <source>
        <dbReference type="Proteomes" id="UP001174839"/>
    </source>
</evidence>
<reference evidence="2" key="1">
    <citation type="submission" date="2023-06" db="EMBL/GenBank/DDBJ databases">
        <title>Robiginitalea aurantiacus sp. nov. and Algoriphagus sediminis sp. nov., isolated from coastal sediment.</title>
        <authorList>
            <person name="Zhou Z.Y."/>
            <person name="An J."/>
            <person name="Jia Y.W."/>
            <person name="Du Z.J."/>
        </authorList>
    </citation>
    <scope>NUCLEOTIDE SEQUENCE</scope>
    <source>
        <strain evidence="2">M39</strain>
    </source>
</reference>
<feature type="transmembrane region" description="Helical" evidence="1">
    <location>
        <begin position="51"/>
        <end position="68"/>
    </location>
</feature>
<sequence length="727" mass="84587">MATPESEKSNYKRWKQVAQIFAAYLVGAWTFLEFLDWILSRYSLSPYWVELLLWVFIGIIPSLLIYLFHHERINQKSLRLREKIIFPLNILVLAVGLYFGFGTTDLGATTKAIEYTTESGEKRTALITKEEFRTGFYIYNFEPKVADSTTAWLEFGIPVLLNEDLLQNKNLKPDAVFIDNTAEKVKEASYFYDFYIDGDYEVTDSLITLNTYIRKAKNAKVIMEKTFKGNDILDLIDDATVFITQSLDSDEFNNPSYLDLPIKEITSSNLKALEYFRYGDYENAVKEDSTFALAYLFDGRRNVIYSRSKTQEQSLADKAYEYRQRMPLQRQSEALVLRYLAYDQFEEAEKLVKIQLEVDPTSDIYNNTLKNIYGRTKNLKAYTQMAMDAWDNQKDRESGLSMIEAGLIQEEYDAVINQIDAFSLLQPNDDVLFAFKLMPELLKGDIEAARETHERIKLLYPDLQNKTRVYDSVLAYLEENPAEGEDLQKFEGEYRSESSEQTFTFWPKGNTVLKYTSGQRIRVLIRAGDHRLVSGHPLIEATQNYDFLWDDKGQYYGVKFDQIQADVTDTFWYWKQDETIKKAESLLQQRQLDEAKSAYENAIKANPRHYYLKTALEHIDYVLGMDSTALITQLKGVSGTYSIDGNESVRKFWIEDGRLMYKRDGLPGKELLPISETSYISMSGVQIKYSFEYENEAVIASYVWRFNAENMSWEENYMPDINYLPKD</sequence>
<name>A0ABT7WDW6_9FLAO</name>
<dbReference type="EMBL" id="JAUDUY010000003">
    <property type="protein sequence ID" value="MDM9631106.1"/>
    <property type="molecule type" value="Genomic_DNA"/>
</dbReference>
<comment type="caution">
    <text evidence="2">The sequence shown here is derived from an EMBL/GenBank/DDBJ whole genome shotgun (WGS) entry which is preliminary data.</text>
</comment>
<dbReference type="Proteomes" id="UP001174839">
    <property type="component" value="Unassembled WGS sequence"/>
</dbReference>
<feature type="transmembrane region" description="Helical" evidence="1">
    <location>
        <begin position="84"/>
        <end position="101"/>
    </location>
</feature>
<evidence type="ECO:0008006" key="4">
    <source>
        <dbReference type="Google" id="ProtNLM"/>
    </source>
</evidence>
<keyword evidence="1" id="KW-1133">Transmembrane helix</keyword>
<keyword evidence="1" id="KW-0812">Transmembrane</keyword>
<dbReference type="RefSeq" id="WP_289724472.1">
    <property type="nucleotide sequence ID" value="NZ_JAUDUY010000003.1"/>
</dbReference>